<dbReference type="PROSITE" id="PS50850">
    <property type="entry name" value="MFS"/>
    <property type="match status" value="1"/>
</dbReference>
<comment type="subcellular location">
    <subcellularLocation>
        <location evidence="1">Membrane</location>
        <topology evidence="1">Multi-pass membrane protein</topology>
    </subcellularLocation>
</comment>
<comment type="caution">
    <text evidence="7">The sequence shown here is derived from an EMBL/GenBank/DDBJ whole genome shotgun (WGS) entry which is preliminary data.</text>
</comment>
<dbReference type="CDD" id="cd17317">
    <property type="entry name" value="MFS_SLC22"/>
    <property type="match status" value="1"/>
</dbReference>
<organism evidence="7 8">
    <name type="scientific">Batillaria attramentaria</name>
    <dbReference type="NCBI Taxonomy" id="370345"/>
    <lineage>
        <taxon>Eukaryota</taxon>
        <taxon>Metazoa</taxon>
        <taxon>Spiralia</taxon>
        <taxon>Lophotrochozoa</taxon>
        <taxon>Mollusca</taxon>
        <taxon>Gastropoda</taxon>
        <taxon>Caenogastropoda</taxon>
        <taxon>Sorbeoconcha</taxon>
        <taxon>Cerithioidea</taxon>
        <taxon>Batillariidae</taxon>
        <taxon>Batillaria</taxon>
    </lineage>
</organism>
<dbReference type="SUPFAM" id="SSF103473">
    <property type="entry name" value="MFS general substrate transporter"/>
    <property type="match status" value="1"/>
</dbReference>
<dbReference type="InterPro" id="IPR005828">
    <property type="entry name" value="MFS_sugar_transport-like"/>
</dbReference>
<feature type="transmembrane region" description="Helical" evidence="5">
    <location>
        <begin position="20"/>
        <end position="43"/>
    </location>
</feature>
<dbReference type="PANTHER" id="PTHR24064">
    <property type="entry name" value="SOLUTE CARRIER FAMILY 22 MEMBER"/>
    <property type="match status" value="1"/>
</dbReference>
<dbReference type="Proteomes" id="UP001519460">
    <property type="component" value="Unassembled WGS sequence"/>
</dbReference>
<keyword evidence="4 5" id="KW-0472">Membrane</keyword>
<dbReference type="InterPro" id="IPR020846">
    <property type="entry name" value="MFS_dom"/>
</dbReference>
<feature type="transmembrane region" description="Helical" evidence="5">
    <location>
        <begin position="270"/>
        <end position="289"/>
    </location>
</feature>
<evidence type="ECO:0000256" key="5">
    <source>
        <dbReference type="SAM" id="Phobius"/>
    </source>
</evidence>
<evidence type="ECO:0000259" key="6">
    <source>
        <dbReference type="PROSITE" id="PS50850"/>
    </source>
</evidence>
<evidence type="ECO:0000313" key="8">
    <source>
        <dbReference type="Proteomes" id="UP001519460"/>
    </source>
</evidence>
<evidence type="ECO:0000256" key="4">
    <source>
        <dbReference type="ARBA" id="ARBA00023136"/>
    </source>
</evidence>
<evidence type="ECO:0000313" key="7">
    <source>
        <dbReference type="EMBL" id="KAK7485173.1"/>
    </source>
</evidence>
<dbReference type="GO" id="GO:0016020">
    <property type="term" value="C:membrane"/>
    <property type="evidence" value="ECO:0007669"/>
    <property type="project" value="UniProtKB-SubCell"/>
</dbReference>
<feature type="transmembrane region" description="Helical" evidence="5">
    <location>
        <begin position="462"/>
        <end position="480"/>
    </location>
</feature>
<feature type="domain" description="Major facilitator superfamily (MFS) profile" evidence="6">
    <location>
        <begin position="90"/>
        <end position="512"/>
    </location>
</feature>
<proteinExistence type="predicted"/>
<protein>
    <recommendedName>
        <fullName evidence="6">Major facilitator superfamily (MFS) profile domain-containing protein</fullName>
    </recommendedName>
</protein>
<feature type="transmembrane region" description="Helical" evidence="5">
    <location>
        <begin position="242"/>
        <end position="264"/>
    </location>
</feature>
<dbReference type="AlphaFoldDB" id="A0ABD0KDH0"/>
<feature type="transmembrane region" description="Helical" evidence="5">
    <location>
        <begin position="214"/>
        <end position="235"/>
    </location>
</feature>
<feature type="transmembrane region" description="Helical" evidence="5">
    <location>
        <begin position="487"/>
        <end position="507"/>
    </location>
</feature>
<feature type="transmembrane region" description="Helical" evidence="5">
    <location>
        <begin position="413"/>
        <end position="442"/>
    </location>
</feature>
<dbReference type="Gene3D" id="1.20.1250.20">
    <property type="entry name" value="MFS general substrate transporter like domains"/>
    <property type="match status" value="1"/>
</dbReference>
<feature type="transmembrane region" description="Helical" evidence="5">
    <location>
        <begin position="347"/>
        <end position="368"/>
    </location>
</feature>
<dbReference type="Pfam" id="PF00083">
    <property type="entry name" value="Sugar_tr"/>
    <property type="match status" value="1"/>
</dbReference>
<sequence>MKFDDVLREIGQFGPYQKRIYLLAVFPTALLAFETLSVVFIFYRQPHRCALPDYHGDTYNLQNDTHAMMINLTIPLTNGQWDECHVYDNISYDVDFASNASGLTPYVTNGKQQNGRTVDVNTGRSACRHWVYDFSVFETTATSDFDVVCENSVQRAVSNMMAELGTMFGVIVCGFISDRFGRKVPFYVGGLCLVAGGFGIAFTQTLITFNVCRFIIGIARICVFLNGLVIGMELVGPKSRTFAAVAIEIVWCGGELLLLLFAYFIRNWRWLEIALSIPSIVLLFYWWLIPESPRWLASRGREDEAMKVLERIAKSNNTRLPKIEDAHALLEADTVLSFRNVVRSRELIVRMLIVFSNLFVIVVVYYGLTLNITNLSGDIFINFTLNVILEAVAYGIPYFLVDRIGRRPVYCASMILAAWIVVALSMAGRFFGCSAFSIIYLYGPELFPTVIRSSTMGIGVTFTRIGGIIAPYIADLGILVGGRFQNAIPLLVMGSPALVVGILSLWLPETKGKRLPETLEDLEEMKRKQGCVCCRDVGPPDVHELEVEVNRNLTSDKIPHCHKA</sequence>
<feature type="transmembrane region" description="Helical" evidence="5">
    <location>
        <begin position="184"/>
        <end position="202"/>
    </location>
</feature>
<accession>A0ABD0KDH0</accession>
<gene>
    <name evidence="7" type="ORF">BaRGS_00023583</name>
</gene>
<evidence type="ECO:0000256" key="2">
    <source>
        <dbReference type="ARBA" id="ARBA00022692"/>
    </source>
</evidence>
<evidence type="ECO:0000256" key="1">
    <source>
        <dbReference type="ARBA" id="ARBA00004141"/>
    </source>
</evidence>
<reference evidence="7 8" key="1">
    <citation type="journal article" date="2023" name="Sci. Data">
        <title>Genome assembly of the Korean intertidal mud-creeper Batillaria attramentaria.</title>
        <authorList>
            <person name="Patra A.K."/>
            <person name="Ho P.T."/>
            <person name="Jun S."/>
            <person name="Lee S.J."/>
            <person name="Kim Y."/>
            <person name="Won Y.J."/>
        </authorList>
    </citation>
    <scope>NUCLEOTIDE SEQUENCE [LARGE SCALE GENOMIC DNA]</scope>
    <source>
        <strain evidence="7">Wonlab-2016</strain>
    </source>
</reference>
<feature type="transmembrane region" description="Helical" evidence="5">
    <location>
        <begin position="380"/>
        <end position="401"/>
    </location>
</feature>
<dbReference type="EMBL" id="JACVVK020000198">
    <property type="protein sequence ID" value="KAK7485173.1"/>
    <property type="molecule type" value="Genomic_DNA"/>
</dbReference>
<keyword evidence="8" id="KW-1185">Reference proteome</keyword>
<dbReference type="InterPro" id="IPR036259">
    <property type="entry name" value="MFS_trans_sf"/>
</dbReference>
<keyword evidence="2 5" id="KW-0812">Transmembrane</keyword>
<name>A0ABD0KDH0_9CAEN</name>
<evidence type="ECO:0000256" key="3">
    <source>
        <dbReference type="ARBA" id="ARBA00022989"/>
    </source>
</evidence>
<keyword evidence="3 5" id="KW-1133">Transmembrane helix</keyword>